<proteinExistence type="predicted"/>
<evidence type="ECO:0000256" key="1">
    <source>
        <dbReference type="ARBA" id="ARBA00022723"/>
    </source>
</evidence>
<name>A0A286UKL2_9AGAM</name>
<feature type="region of interest" description="Disordered" evidence="5">
    <location>
        <begin position="103"/>
        <end position="124"/>
    </location>
</feature>
<dbReference type="PANTHER" id="PTHR20922:SF13">
    <property type="entry name" value="DNL-TYPE ZINC FINGER PROTEIN"/>
    <property type="match status" value="1"/>
</dbReference>
<evidence type="ECO:0000313" key="7">
    <source>
        <dbReference type="EMBL" id="PAV20024.1"/>
    </source>
</evidence>
<dbReference type="STRING" id="2282107.A0A286UKL2"/>
<dbReference type="PANTHER" id="PTHR20922">
    <property type="entry name" value="DNL-TYPE ZINC FINGER PROTEIN"/>
    <property type="match status" value="1"/>
</dbReference>
<comment type="caution">
    <text evidence="7">The sequence shown here is derived from an EMBL/GenBank/DDBJ whole genome shotgun (WGS) entry which is preliminary data.</text>
</comment>
<feature type="region of interest" description="Disordered" evidence="5">
    <location>
        <begin position="68"/>
        <end position="89"/>
    </location>
</feature>
<accession>A0A286UKL2</accession>
<protein>
    <submittedName>
        <fullName evidence="7">Zf-DNL-domain-containing</fullName>
    </submittedName>
</protein>
<dbReference type="EMBL" id="NBII01000004">
    <property type="protein sequence ID" value="PAV20024.1"/>
    <property type="molecule type" value="Genomic_DNA"/>
</dbReference>
<keyword evidence="2 4" id="KW-0863">Zinc-finger</keyword>
<keyword evidence="3" id="KW-0862">Zinc</keyword>
<dbReference type="GO" id="GO:0008270">
    <property type="term" value="F:zinc ion binding"/>
    <property type="evidence" value="ECO:0007669"/>
    <property type="project" value="UniProtKB-KW"/>
</dbReference>
<dbReference type="GO" id="GO:0030150">
    <property type="term" value="P:protein import into mitochondrial matrix"/>
    <property type="evidence" value="ECO:0007669"/>
    <property type="project" value="TreeGrafter"/>
</dbReference>
<evidence type="ECO:0000256" key="3">
    <source>
        <dbReference type="ARBA" id="ARBA00022833"/>
    </source>
</evidence>
<evidence type="ECO:0000256" key="5">
    <source>
        <dbReference type="SAM" id="MobiDB-lite"/>
    </source>
</evidence>
<dbReference type="Proteomes" id="UP000217199">
    <property type="component" value="Unassembled WGS sequence"/>
</dbReference>
<gene>
    <name evidence="7" type="ORF">PNOK_0495800</name>
</gene>
<dbReference type="Pfam" id="PF05180">
    <property type="entry name" value="zf-DNL"/>
    <property type="match status" value="1"/>
</dbReference>
<evidence type="ECO:0000256" key="2">
    <source>
        <dbReference type="ARBA" id="ARBA00022771"/>
    </source>
</evidence>
<dbReference type="GO" id="GO:0050821">
    <property type="term" value="P:protein stabilization"/>
    <property type="evidence" value="ECO:0007669"/>
    <property type="project" value="TreeGrafter"/>
</dbReference>
<dbReference type="InParanoid" id="A0A286UKL2"/>
<dbReference type="InterPro" id="IPR007853">
    <property type="entry name" value="Znf_DNL-typ"/>
</dbReference>
<keyword evidence="1" id="KW-0479">Metal-binding</keyword>
<keyword evidence="8" id="KW-1185">Reference proteome</keyword>
<evidence type="ECO:0000313" key="8">
    <source>
        <dbReference type="Proteomes" id="UP000217199"/>
    </source>
</evidence>
<dbReference type="GO" id="GO:0006457">
    <property type="term" value="P:protein folding"/>
    <property type="evidence" value="ECO:0007669"/>
    <property type="project" value="TreeGrafter"/>
</dbReference>
<dbReference type="GO" id="GO:0005739">
    <property type="term" value="C:mitochondrion"/>
    <property type="evidence" value="ECO:0007669"/>
    <property type="project" value="TreeGrafter"/>
</dbReference>
<sequence length="240" mass="26960">MTVKSPASQKFRFSTWHLACSLPLCLSKKIRYKNMGIPPPLRSLMVIHPKLSPTVAAQLRLRGRLQSTSRGLITSSSSSAPSRNSHPLRRKLHNTLCRASSSATRAEAALPESGAATSSQSLEMKQEPRLQLTFTCTVEGCSERSTHDFTRRSYERGIVIVTCPGCKNRHLIADHLGWFKTTDGTSDGSLKTIEDIMLLRIISFRDTYSYLLFHTIIMSSSYTAFMSHQYFCTQIHKTMQ</sequence>
<dbReference type="InterPro" id="IPR024158">
    <property type="entry name" value="Mt_import_TIM15"/>
</dbReference>
<evidence type="ECO:0000256" key="4">
    <source>
        <dbReference type="PROSITE-ProRule" id="PRU00834"/>
    </source>
</evidence>
<evidence type="ECO:0000259" key="6">
    <source>
        <dbReference type="PROSITE" id="PS51501"/>
    </source>
</evidence>
<reference evidence="7 8" key="1">
    <citation type="journal article" date="2017" name="Mol. Ecol.">
        <title>Comparative and population genomic landscape of Phellinus noxius: A hypervariable fungus causing root rot in trees.</title>
        <authorList>
            <person name="Chung C.L."/>
            <person name="Lee T.J."/>
            <person name="Akiba M."/>
            <person name="Lee H.H."/>
            <person name="Kuo T.H."/>
            <person name="Liu D."/>
            <person name="Ke H.M."/>
            <person name="Yokoi T."/>
            <person name="Roa M.B."/>
            <person name="Lu M.J."/>
            <person name="Chang Y.Y."/>
            <person name="Ann P.J."/>
            <person name="Tsai J.N."/>
            <person name="Chen C.Y."/>
            <person name="Tzean S.S."/>
            <person name="Ota Y."/>
            <person name="Hattori T."/>
            <person name="Sahashi N."/>
            <person name="Liou R.F."/>
            <person name="Kikuchi T."/>
            <person name="Tsai I.J."/>
        </authorList>
    </citation>
    <scope>NUCLEOTIDE SEQUENCE [LARGE SCALE GENOMIC DNA]</scope>
    <source>
        <strain evidence="7 8">FFPRI411160</strain>
    </source>
</reference>
<feature type="domain" description="DNL-type" evidence="6">
    <location>
        <begin position="125"/>
        <end position="240"/>
    </location>
</feature>
<dbReference type="AlphaFoldDB" id="A0A286UKL2"/>
<dbReference type="OrthoDB" id="512667at2759"/>
<dbReference type="GO" id="GO:0051087">
    <property type="term" value="F:protein-folding chaperone binding"/>
    <property type="evidence" value="ECO:0007669"/>
    <property type="project" value="TreeGrafter"/>
</dbReference>
<organism evidence="7 8">
    <name type="scientific">Pyrrhoderma noxium</name>
    <dbReference type="NCBI Taxonomy" id="2282107"/>
    <lineage>
        <taxon>Eukaryota</taxon>
        <taxon>Fungi</taxon>
        <taxon>Dikarya</taxon>
        <taxon>Basidiomycota</taxon>
        <taxon>Agaricomycotina</taxon>
        <taxon>Agaricomycetes</taxon>
        <taxon>Hymenochaetales</taxon>
        <taxon>Hymenochaetaceae</taxon>
        <taxon>Pyrrhoderma</taxon>
    </lineage>
</organism>
<feature type="compositionally biased region" description="Low complexity" evidence="5">
    <location>
        <begin position="75"/>
        <end position="85"/>
    </location>
</feature>
<dbReference type="PROSITE" id="PS51501">
    <property type="entry name" value="ZF_DNL"/>
    <property type="match status" value="1"/>
</dbReference>
<dbReference type="FunCoup" id="A0A286UKL2">
    <property type="interactions" value="122"/>
</dbReference>